<comment type="caution">
    <text evidence="1">The sequence shown here is derived from an EMBL/GenBank/DDBJ whole genome shotgun (WGS) entry which is preliminary data.</text>
</comment>
<proteinExistence type="predicted"/>
<sequence>MTSFPNISPRSTHLPSSQQLLANFPVGGADPDFAIEGSTRPKICALPVVGKLLPQCR</sequence>
<name>A0A543AJW6_9MICC</name>
<organism evidence="1 2">
    <name type="scientific">Enteractinococcus coprophilus</name>
    <dbReference type="NCBI Taxonomy" id="1027633"/>
    <lineage>
        <taxon>Bacteria</taxon>
        <taxon>Bacillati</taxon>
        <taxon>Actinomycetota</taxon>
        <taxon>Actinomycetes</taxon>
        <taxon>Micrococcales</taxon>
        <taxon>Micrococcaceae</taxon>
    </lineage>
</organism>
<accession>A0A543AJW6</accession>
<dbReference type="Proteomes" id="UP000319746">
    <property type="component" value="Unassembled WGS sequence"/>
</dbReference>
<dbReference type="EMBL" id="VFOU01000002">
    <property type="protein sequence ID" value="TQL72883.1"/>
    <property type="molecule type" value="Genomic_DNA"/>
</dbReference>
<dbReference type="AlphaFoldDB" id="A0A543AJW6"/>
<protein>
    <submittedName>
        <fullName evidence="1">Uncharacterized protein</fullName>
    </submittedName>
</protein>
<keyword evidence="2" id="KW-1185">Reference proteome</keyword>
<evidence type="ECO:0000313" key="1">
    <source>
        <dbReference type="EMBL" id="TQL72883.1"/>
    </source>
</evidence>
<evidence type="ECO:0000313" key="2">
    <source>
        <dbReference type="Proteomes" id="UP000319746"/>
    </source>
</evidence>
<reference evidence="1 2" key="1">
    <citation type="submission" date="2019-06" db="EMBL/GenBank/DDBJ databases">
        <title>Sequencing the genomes of 1000 actinobacteria strains.</title>
        <authorList>
            <person name="Klenk H.-P."/>
        </authorList>
    </citation>
    <scope>NUCLEOTIDE SEQUENCE [LARGE SCALE GENOMIC DNA]</scope>
    <source>
        <strain evidence="1 2">DSM 24083</strain>
    </source>
</reference>
<gene>
    <name evidence="1" type="ORF">FB556_1553</name>
</gene>